<reference evidence="1" key="1">
    <citation type="journal article" date="2020" name="Nature">
        <title>Giant virus diversity and host interactions through global metagenomics.</title>
        <authorList>
            <person name="Schulz F."/>
            <person name="Roux S."/>
            <person name="Paez-Espino D."/>
            <person name="Jungbluth S."/>
            <person name="Walsh D.A."/>
            <person name="Denef V.J."/>
            <person name="McMahon K.D."/>
            <person name="Konstantinidis K.T."/>
            <person name="Eloe-Fadrosh E.A."/>
            <person name="Kyrpides N.C."/>
            <person name="Woyke T."/>
        </authorList>
    </citation>
    <scope>NUCLEOTIDE SEQUENCE</scope>
    <source>
        <strain evidence="1">GVMAG-M-3300020192-26</strain>
    </source>
</reference>
<evidence type="ECO:0000313" key="1">
    <source>
        <dbReference type="EMBL" id="QHT01139.1"/>
    </source>
</evidence>
<organism evidence="1">
    <name type="scientific">viral metagenome</name>
    <dbReference type="NCBI Taxonomy" id="1070528"/>
    <lineage>
        <taxon>unclassified sequences</taxon>
        <taxon>metagenomes</taxon>
        <taxon>organismal metagenomes</taxon>
    </lineage>
</organism>
<accession>A0A6C0CBU3</accession>
<dbReference type="EMBL" id="MN739364">
    <property type="protein sequence ID" value="QHT01139.1"/>
    <property type="molecule type" value="Genomic_DNA"/>
</dbReference>
<sequence>MINSFIFRKNIGEVKYDICRNKIGFFSVILTQNDIRIMGYDNTGNQKMCVLINNFEGYWYSQDPFYTSSTLLIKKSAYEYIHIGCTVYEFRIHDPIIGYVSPVNDIMHHPILLANNYAYMLGDTGYLKMKRGKLTLKHPIELYDQFYSSNYEKENIVVKKVMVQYRL</sequence>
<protein>
    <submittedName>
        <fullName evidence="1">Uncharacterized protein</fullName>
    </submittedName>
</protein>
<name>A0A6C0CBU3_9ZZZZ</name>
<proteinExistence type="predicted"/>
<dbReference type="AlphaFoldDB" id="A0A6C0CBU3"/>